<dbReference type="InterPro" id="IPR011990">
    <property type="entry name" value="TPR-like_helical_dom_sf"/>
</dbReference>
<dbReference type="AlphaFoldDB" id="A0A660SHT2"/>
<dbReference type="SUPFAM" id="SSF48452">
    <property type="entry name" value="TPR-like"/>
    <property type="match status" value="1"/>
</dbReference>
<reference evidence="2 3" key="1">
    <citation type="submission" date="2018-06" db="EMBL/GenBank/DDBJ databases">
        <title>Extensive metabolic versatility and redundancy in microbially diverse, dynamic hydrothermal sediments.</title>
        <authorList>
            <person name="Dombrowski N."/>
            <person name="Teske A."/>
            <person name="Baker B.J."/>
        </authorList>
    </citation>
    <scope>NUCLEOTIDE SEQUENCE [LARGE SCALE GENOMIC DNA]</scope>
    <source>
        <strain evidence="2">B36_G15</strain>
    </source>
</reference>
<evidence type="ECO:0000256" key="1">
    <source>
        <dbReference type="SAM" id="Phobius"/>
    </source>
</evidence>
<keyword evidence="1" id="KW-0472">Membrane</keyword>
<keyword evidence="1" id="KW-1133">Transmembrane helix</keyword>
<proteinExistence type="predicted"/>
<gene>
    <name evidence="2" type="ORF">DRP53_05340</name>
</gene>
<dbReference type="EMBL" id="QNBE01000042">
    <property type="protein sequence ID" value="RKX70344.1"/>
    <property type="molecule type" value="Genomic_DNA"/>
</dbReference>
<comment type="caution">
    <text evidence="2">The sequence shown here is derived from an EMBL/GenBank/DDBJ whole genome shotgun (WGS) entry which is preliminary data.</text>
</comment>
<dbReference type="Proteomes" id="UP000268469">
    <property type="component" value="Unassembled WGS sequence"/>
</dbReference>
<evidence type="ECO:0000313" key="3">
    <source>
        <dbReference type="Proteomes" id="UP000268469"/>
    </source>
</evidence>
<feature type="transmembrane region" description="Helical" evidence="1">
    <location>
        <begin position="157"/>
        <end position="178"/>
    </location>
</feature>
<feature type="transmembrane region" description="Helical" evidence="1">
    <location>
        <begin position="190"/>
        <end position="209"/>
    </location>
</feature>
<name>A0A660SHT2_UNCW3</name>
<sequence length="239" mass="27203">MIVFLLALSGISPLGFANHLYESGDYDLALLEYYRYHLSHPDEAFPLIAISECYLKLGRYDRIPQVAVKLPSPIKEYILGRANFYQGKFDSSITILKKLNFKPARILTGLAYGHLFRFDSLARYLGTKPPRIPHRSPAIAGFLAVFPGLGHCYSGRYYDGLFAFFFTGLFSGVGYLYLRDEEKTKATICFTLSGIFWLGNIIGAINAASDFNYFKRIEYLSSLMAEYPEEEFSPTNLWR</sequence>
<keyword evidence="1" id="KW-0812">Transmembrane</keyword>
<accession>A0A660SHT2</accession>
<evidence type="ECO:0008006" key="4">
    <source>
        <dbReference type="Google" id="ProtNLM"/>
    </source>
</evidence>
<protein>
    <recommendedName>
        <fullName evidence="4">Tetratricopeptide repeat protein</fullName>
    </recommendedName>
</protein>
<evidence type="ECO:0000313" key="2">
    <source>
        <dbReference type="EMBL" id="RKX70344.1"/>
    </source>
</evidence>
<dbReference type="Gene3D" id="1.25.40.10">
    <property type="entry name" value="Tetratricopeptide repeat domain"/>
    <property type="match status" value="1"/>
</dbReference>
<organism evidence="2 3">
    <name type="scientific">candidate division WOR-3 bacterium</name>
    <dbReference type="NCBI Taxonomy" id="2052148"/>
    <lineage>
        <taxon>Bacteria</taxon>
        <taxon>Bacteria division WOR-3</taxon>
    </lineage>
</organism>